<dbReference type="PANTHER" id="PTHR15598">
    <property type="entry name" value="ENHANCER OF MRNA-DECAPPING PROTEIN 4"/>
    <property type="match status" value="1"/>
</dbReference>
<dbReference type="Pfam" id="PF21289">
    <property type="entry name" value="EDC4_C"/>
    <property type="match status" value="1"/>
</dbReference>
<dbReference type="InterPro" id="IPR015943">
    <property type="entry name" value="WD40/YVTN_repeat-like_dom_sf"/>
</dbReference>
<feature type="domain" description="Enhancer of mRNA-decapping protein 4 WD40 repeat region" evidence="9">
    <location>
        <begin position="266"/>
        <end position="581"/>
    </location>
</feature>
<keyword evidence="5" id="KW-0677">Repeat</keyword>
<dbReference type="Gene3D" id="2.130.10.10">
    <property type="entry name" value="YVTN repeat-like/Quinoprotein amine dehydrogenase"/>
    <property type="match status" value="2"/>
</dbReference>
<proteinExistence type="inferred from homology"/>
<organism evidence="11 12">
    <name type="scientific">Sphagnum jensenii</name>
    <dbReference type="NCBI Taxonomy" id="128206"/>
    <lineage>
        <taxon>Eukaryota</taxon>
        <taxon>Viridiplantae</taxon>
        <taxon>Streptophyta</taxon>
        <taxon>Embryophyta</taxon>
        <taxon>Bryophyta</taxon>
        <taxon>Sphagnophytina</taxon>
        <taxon>Sphagnopsida</taxon>
        <taxon>Sphagnales</taxon>
        <taxon>Sphagnaceae</taxon>
        <taxon>Sphagnum</taxon>
    </lineage>
</organism>
<evidence type="ECO:0000256" key="3">
    <source>
        <dbReference type="ARBA" id="ARBA00022490"/>
    </source>
</evidence>
<dbReference type="InterPro" id="IPR045152">
    <property type="entry name" value="EDC4-like"/>
</dbReference>
<dbReference type="Gene3D" id="1.10.220.100">
    <property type="entry name" value="conserved c-terminal region of ge- 1"/>
    <property type="match status" value="1"/>
</dbReference>
<evidence type="ECO:0000256" key="2">
    <source>
        <dbReference type="ARBA" id="ARBA00009639"/>
    </source>
</evidence>
<dbReference type="InterPro" id="IPR044938">
    <property type="entry name" value="EDC4_C_sf"/>
</dbReference>
<evidence type="ECO:0000256" key="4">
    <source>
        <dbReference type="ARBA" id="ARBA00022574"/>
    </source>
</evidence>
<comment type="similarity">
    <text evidence="2">Belongs to the WD repeat EDC4 family.</text>
</comment>
<sequence length="1530" mass="165690">MGGTGPSGGFDIHNLFNGAPPGPYPPQYPSHHAFPSGQYPTASNFSSNASSFSSIPVQSYQYGAGPQQQQQQQQQGLSPLYHPYMPYPQEHGSRPQSPYTSSAFSMQPQQSQQFSQPSLPVSHLSQPSPPLSSLPRSSMVHISSSPSPASASPLDGARLMALLTTHSGSESPSKEDETLASVAGPPQKAMEHPRSSHASAPEVSVPPPAIALAMPTAPPVNSVLSSGSSRFSSNKLPKGRALRGEHVVYDVDVRRSGEAQPQLEVSPITVYTSDPVLLMGRQIAVNRRYICYGLRGGNIRILNVNTALRALLRGHTQRVTDMCFFGEDVHLLASASADGRILVRKIVEGQYEDAKLIISDQTLLAIQIVGDWDSCHPHVCWHSQIQDVLLVAIGKFVLTIDIGKVRQKASPGGFNVEQPIVCQVESPLEGVQVVGVHEEQVTDLAVPSFGSSCVASASQDGTMRIWGDKTRSLLLSTVPHGREAVSAVAFLSAPHSPDHHAILTAGPLNRVLKLWASTSFPEESVSKLKTGTWRCIQTLEFQSSSAEGKLENAFFNQLVVAPRASLILLANAKKNAIYAVHVEFAVGSVPAKFNYLAEFSVTFPILSLTVAEETEGTVQVYCVQTQAIQQYTLDVSQCLPPPNEEYSSEPSSTVEKGPVLLQAYDAAQVSASDKGEADFLELGSTTAPATTGPSASVPARSITASSAFGSPVEVGHQEVLHMVTERAKALDITRLTTVVPANEIVDDFGKPTSELTSANQTTRVSVSQVATMPMNQTEVAPGSSITKPPQPSKRRPRSKSPIKPDMQYVPVITASSTQVLEKLEKPSDSWLEQKTPKDKATPERAHASSSTNSLRGDVLGDVLSREEREGFSGTTSANSGVHLPHLITPFELMNLATSSNSFNTHSVQTPGAQQELIIKDRNAEDAKRSFDVEGLNTTNALIDMKTTEAVESEGLDVRGKDSLQSESNEVLNVGARTEYNGKEQESQPKPRFLDMYRKEESVQVEEGVFLEDRELPMSVPVDVVHEQSRDTAFREAGSVPLPSQISAIAKGRKNKNKTYDGGVEPAAAQSSHQLPDLLTPGTVPEAETSYTVNSDPLDPGLAAQVATMQDALNQLVSMQKELHKQMTVMVAVPVAKEGKRMEGALGQRMEKVLKAHVDAMWARLAEESAKREKLERERVQQVTTLLTNFMSKDMPVALERGFKKEFAAIGPAVAQAVLPPLQNVVATTVSESFQKGVTERMFPQLEKSVGAKLEGTVGRQLQTQFQTIGRQALQEALRTCFESTVIPSFERSCRSMFEQVESSFQHGMAEYTSRAQQELASSHSALASTLQETVASASSLANDLKGELAEGQRNLVALAENASASAVHSSLIAKQMSLPDKVLSLQHLEESLDPTIELTRLVSEHKLEEAFNKALSLSNVAIVSWLCMQLDETVVFSTVPLPLSQGVVLSLVQQLGCDLSNDTGRKLSWIREAALTLNPNDPVLAPHMRPFLEQLYQNLHHQMIHTTVPGDQANLRLVIHVVNSLLTTYK</sequence>
<dbReference type="Pfam" id="PF16529">
    <property type="entry name" value="Ge1_WD40"/>
    <property type="match status" value="1"/>
</dbReference>
<keyword evidence="3" id="KW-0963">Cytoplasm</keyword>
<keyword evidence="4 7" id="KW-0853">WD repeat</keyword>
<name>A0ABP0WQF7_9BRYO</name>
<feature type="compositionally biased region" description="Low complexity" evidence="8">
    <location>
        <begin position="42"/>
        <end position="54"/>
    </location>
</feature>
<dbReference type="InterPro" id="IPR036322">
    <property type="entry name" value="WD40_repeat_dom_sf"/>
</dbReference>
<feature type="region of interest" description="Disordered" evidence="8">
    <location>
        <begin position="823"/>
        <end position="858"/>
    </location>
</feature>
<feature type="region of interest" description="Disordered" evidence="8">
    <location>
        <begin position="773"/>
        <end position="810"/>
    </location>
</feature>
<dbReference type="SMART" id="SM00320">
    <property type="entry name" value="WD40"/>
    <property type="match status" value="2"/>
</dbReference>
<feature type="region of interest" description="Disordered" evidence="8">
    <location>
        <begin position="166"/>
        <end position="204"/>
    </location>
</feature>
<dbReference type="PROSITE" id="PS50082">
    <property type="entry name" value="WD_REPEATS_2"/>
    <property type="match status" value="1"/>
</dbReference>
<feature type="domain" description="Enhancer of mRNA-decapping protein 4 C-terminal" evidence="10">
    <location>
        <begin position="1400"/>
        <end position="1516"/>
    </location>
</feature>
<dbReference type="InterPro" id="IPR032401">
    <property type="entry name" value="EDC4_WD40"/>
</dbReference>
<dbReference type="InterPro" id="IPR049404">
    <property type="entry name" value="EDC4_C"/>
</dbReference>
<evidence type="ECO:0000313" key="12">
    <source>
        <dbReference type="Proteomes" id="UP001497444"/>
    </source>
</evidence>
<evidence type="ECO:0000259" key="9">
    <source>
        <dbReference type="Pfam" id="PF16529"/>
    </source>
</evidence>
<evidence type="ECO:0000256" key="6">
    <source>
        <dbReference type="ARBA" id="ARBA00023054"/>
    </source>
</evidence>
<dbReference type="InterPro" id="IPR001680">
    <property type="entry name" value="WD40_rpt"/>
</dbReference>
<dbReference type="SUPFAM" id="SSF50978">
    <property type="entry name" value="WD40 repeat-like"/>
    <property type="match status" value="1"/>
</dbReference>
<feature type="region of interest" description="Disordered" evidence="8">
    <location>
        <begin position="1"/>
        <end position="154"/>
    </location>
</feature>
<dbReference type="PANTHER" id="PTHR15598:SF5">
    <property type="entry name" value="ENHANCER OF MRNA-DECAPPING PROTEIN 4"/>
    <property type="match status" value="1"/>
</dbReference>
<keyword evidence="6" id="KW-0175">Coiled coil</keyword>
<evidence type="ECO:0000259" key="10">
    <source>
        <dbReference type="Pfam" id="PF21289"/>
    </source>
</evidence>
<evidence type="ECO:0008006" key="13">
    <source>
        <dbReference type="Google" id="ProtNLM"/>
    </source>
</evidence>
<evidence type="ECO:0000256" key="7">
    <source>
        <dbReference type="PROSITE-ProRule" id="PRU00221"/>
    </source>
</evidence>
<comment type="subcellular location">
    <subcellularLocation>
        <location evidence="1">Cytoplasm</location>
        <location evidence="1">P-body</location>
    </subcellularLocation>
</comment>
<evidence type="ECO:0000256" key="1">
    <source>
        <dbReference type="ARBA" id="ARBA00004201"/>
    </source>
</evidence>
<feature type="compositionally biased region" description="Low complexity" evidence="8">
    <location>
        <begin position="133"/>
        <end position="153"/>
    </location>
</feature>
<gene>
    <name evidence="11" type="ORF">CSSPJE1EN1_LOCUS13393</name>
</gene>
<evidence type="ECO:0000313" key="11">
    <source>
        <dbReference type="EMBL" id="CAK9267915.1"/>
    </source>
</evidence>
<feature type="repeat" description="WD" evidence="7">
    <location>
        <begin position="434"/>
        <end position="476"/>
    </location>
</feature>
<accession>A0ABP0WQF7</accession>
<protein>
    <recommendedName>
        <fullName evidence="13">Enhancer of mRNA-decapping protein 4 WD40 repeat region domain-containing protein</fullName>
    </recommendedName>
</protein>
<feature type="compositionally biased region" description="Low complexity" evidence="8">
    <location>
        <begin position="101"/>
        <end position="126"/>
    </location>
</feature>
<feature type="compositionally biased region" description="Polar residues" evidence="8">
    <location>
        <begin position="773"/>
        <end position="786"/>
    </location>
</feature>
<evidence type="ECO:0000256" key="8">
    <source>
        <dbReference type="SAM" id="MobiDB-lite"/>
    </source>
</evidence>
<dbReference type="Proteomes" id="UP001497444">
    <property type="component" value="Chromosome 2"/>
</dbReference>
<feature type="compositionally biased region" description="Basic and acidic residues" evidence="8">
    <location>
        <begin position="834"/>
        <end position="846"/>
    </location>
</feature>
<evidence type="ECO:0000256" key="5">
    <source>
        <dbReference type="ARBA" id="ARBA00022737"/>
    </source>
</evidence>
<dbReference type="EMBL" id="OZ020097">
    <property type="protein sequence ID" value="CAK9267915.1"/>
    <property type="molecule type" value="Genomic_DNA"/>
</dbReference>
<reference evidence="11 12" key="1">
    <citation type="submission" date="2024-02" db="EMBL/GenBank/DDBJ databases">
        <authorList>
            <consortium name="ELIXIR-Norway"/>
            <consortium name="Elixir Norway"/>
        </authorList>
    </citation>
    <scope>NUCLEOTIDE SEQUENCE [LARGE SCALE GENOMIC DNA]</scope>
</reference>
<keyword evidence="12" id="KW-1185">Reference proteome</keyword>